<gene>
    <name evidence="19" type="ORF">Acy02nite_10630</name>
</gene>
<dbReference type="InterPro" id="IPR003203">
    <property type="entry name" value="CobU/CobP"/>
</dbReference>
<keyword evidence="15" id="KW-0342">GTP-binding</keyword>
<keyword evidence="10" id="KW-0169">Cobalamin biosynthesis</keyword>
<sequence length="712" mass="71455">MSEDRWNTVLVLGGIRSGKSAFAESLVADAPAVRYVATAVGGEDDPEWRARIEEHQRRRPQSWSTEETAADPSRLTELLTEAKPDDTLLVDDLGGWVAAVLDPARQPNDDEADVAALAAAVRACRARVVLVSPEVGLSLVPVTPVGRAFADALGTTNQALAEACDGVVLVVAGQPSWLKRTPELTAAVAAVPAPTAASGPRPIPATATGTATATPAPPPPPASVTPQPASVTPSSASVTPPPADPVFVTPPADPAFVAAPVEATVVAPPPAVDPAPPVADALGGMTMSLPLVASGLTKIQPGMDLPLPDSDAGPDARERLGTIDLPGAGLGMVAEAVEFAAATQETTSPQPWSSVRVVVISGRHGGGAAAGADPLDVERRVAETERGLGLLGRLAGQAGADIAVLRVRSAGAMEDGPVTEAHAVEAALRQGWQLADEAADAGRDALLLAGIGVGVEAMATAVLAASTGAEAAATLPRVLQPGGRFDDHAWMVRCAAVRDALHRIRQEPRGAHDILREIGGLDLAVATGVLLGATARRLPVLLDGPLGIAAGLVARDLAGQTRHWCLLPEAGTLALVKQGADVLGLTPVLELGLDLGEGANALAALPLLRTVLGLAAALPVHPALLAEQGDGGLSDDLDESDDGLGIDDSYDDGIDEEEPTTVLPTGFGNPAGTSTGAGPAGMGTAGANGVGTAGSSAGTGTDGVEDGAAGRS</sequence>
<keyword evidence="20" id="KW-1185">Reference proteome</keyword>
<comment type="catalytic activity">
    <reaction evidence="1">
        <text>adenosylcob(III)inamide + ATP = adenosylcob(III)inamide phosphate + ADP + H(+)</text>
        <dbReference type="Rhea" id="RHEA:15769"/>
        <dbReference type="ChEBI" id="CHEBI:2480"/>
        <dbReference type="ChEBI" id="CHEBI:15378"/>
        <dbReference type="ChEBI" id="CHEBI:30616"/>
        <dbReference type="ChEBI" id="CHEBI:58502"/>
        <dbReference type="ChEBI" id="CHEBI:456216"/>
        <dbReference type="EC" id="2.7.1.156"/>
    </reaction>
</comment>
<evidence type="ECO:0000256" key="8">
    <source>
        <dbReference type="ARBA" id="ARBA00012016"/>
    </source>
</evidence>
<dbReference type="GO" id="GO:0005524">
    <property type="term" value="F:ATP binding"/>
    <property type="evidence" value="ECO:0007669"/>
    <property type="project" value="UniProtKB-KW"/>
</dbReference>
<evidence type="ECO:0000256" key="14">
    <source>
        <dbReference type="ARBA" id="ARBA00022840"/>
    </source>
</evidence>
<evidence type="ECO:0000256" key="6">
    <source>
        <dbReference type="ARBA" id="ARBA00005159"/>
    </source>
</evidence>
<dbReference type="InterPro" id="IPR003200">
    <property type="entry name" value="Nict_dMeBzImd_PRibTrfase"/>
</dbReference>
<evidence type="ECO:0000256" key="7">
    <source>
        <dbReference type="ARBA" id="ARBA00007490"/>
    </source>
</evidence>
<evidence type="ECO:0000256" key="9">
    <source>
        <dbReference type="ARBA" id="ARBA00012523"/>
    </source>
</evidence>
<evidence type="ECO:0000256" key="2">
    <source>
        <dbReference type="ARBA" id="ARBA00000711"/>
    </source>
</evidence>
<evidence type="ECO:0000256" key="1">
    <source>
        <dbReference type="ARBA" id="ARBA00000312"/>
    </source>
</evidence>
<feature type="region of interest" description="Disordered" evidence="18">
    <location>
        <begin position="192"/>
        <end position="243"/>
    </location>
</feature>
<dbReference type="Pfam" id="PF02277">
    <property type="entry name" value="DBI_PRT"/>
    <property type="match status" value="1"/>
</dbReference>
<reference evidence="19" key="1">
    <citation type="submission" date="2021-01" db="EMBL/GenBank/DDBJ databases">
        <title>Whole genome shotgun sequence of Actinoplanes cyaneus NBRC 14990.</title>
        <authorList>
            <person name="Komaki H."/>
            <person name="Tamura T."/>
        </authorList>
    </citation>
    <scope>NUCLEOTIDE SEQUENCE</scope>
    <source>
        <strain evidence="19">NBRC 14990</strain>
    </source>
</reference>
<feature type="compositionally biased region" description="Gly residues" evidence="18">
    <location>
        <begin position="678"/>
        <end position="692"/>
    </location>
</feature>
<dbReference type="Gene3D" id="3.40.50.10210">
    <property type="match status" value="1"/>
</dbReference>
<evidence type="ECO:0000256" key="10">
    <source>
        <dbReference type="ARBA" id="ARBA00022573"/>
    </source>
</evidence>
<evidence type="ECO:0000256" key="5">
    <source>
        <dbReference type="ARBA" id="ARBA00004692"/>
    </source>
</evidence>
<dbReference type="InterPro" id="IPR036087">
    <property type="entry name" value="Nict_dMeBzImd_PRibTrfase_sf"/>
</dbReference>
<comment type="similarity">
    <text evidence="7">Belongs to the CobU/CobP family.</text>
</comment>
<dbReference type="CDD" id="cd00544">
    <property type="entry name" value="CobU"/>
    <property type="match status" value="1"/>
</dbReference>
<evidence type="ECO:0000256" key="16">
    <source>
        <dbReference type="ARBA" id="ARBA00029570"/>
    </source>
</evidence>
<dbReference type="GO" id="GO:0008939">
    <property type="term" value="F:nicotinate-nucleotide-dimethylbenzimidazole phosphoribosyltransferase activity"/>
    <property type="evidence" value="ECO:0007669"/>
    <property type="project" value="InterPro"/>
</dbReference>
<comment type="caution">
    <text evidence="19">The sequence shown here is derived from an EMBL/GenBank/DDBJ whole genome shotgun (WGS) entry which is preliminary data.</text>
</comment>
<dbReference type="RefSeq" id="WP_239174249.1">
    <property type="nucleotide sequence ID" value="NZ_BOMH01000007.1"/>
</dbReference>
<dbReference type="PANTHER" id="PTHR34848:SF1">
    <property type="entry name" value="BIFUNCTIONAL ADENOSYLCOBALAMIN BIOSYNTHESIS PROTEIN COBU"/>
    <property type="match status" value="1"/>
</dbReference>
<evidence type="ECO:0000256" key="17">
    <source>
        <dbReference type="ARBA" id="ARBA00030571"/>
    </source>
</evidence>
<dbReference type="Proteomes" id="UP000619479">
    <property type="component" value="Unassembled WGS sequence"/>
</dbReference>
<keyword evidence="14" id="KW-0067">ATP-binding</keyword>
<feature type="compositionally biased region" description="Low complexity" evidence="18">
    <location>
        <begin position="224"/>
        <end position="238"/>
    </location>
</feature>
<dbReference type="SUPFAM" id="SSF52733">
    <property type="entry name" value="Nicotinate mononucleotide:5,6-dimethylbenzimidazole phosphoribosyltransferase (CobT)"/>
    <property type="match status" value="1"/>
</dbReference>
<comment type="pathway">
    <text evidence="5">Cofactor biosynthesis; adenosylcobalamin biosynthesis; adenosylcobalamin from cob(II)yrinate a,c-diamide: step 6/7.</text>
</comment>
<protein>
    <recommendedName>
        <fullName evidence="16">Adenosylcobinamide kinase</fullName>
        <ecNumber evidence="8">2.7.1.156</ecNumber>
        <ecNumber evidence="9">2.7.7.62</ecNumber>
    </recommendedName>
    <alternativeName>
        <fullName evidence="17">Adenosylcobinamide-phosphate guanylyltransferase</fullName>
    </alternativeName>
</protein>
<comment type="pathway">
    <text evidence="6">Cofactor biosynthesis; adenosylcobalamin biosynthesis; adenosylcobalamin from cob(II)yrinate a,c-diamide: step 5/7.</text>
</comment>
<dbReference type="EC" id="2.7.7.62" evidence="9"/>
<dbReference type="NCBIfam" id="NF004469">
    <property type="entry name" value="PRK05800.1"/>
    <property type="match status" value="1"/>
</dbReference>
<dbReference type="GO" id="GO:0009236">
    <property type="term" value="P:cobalamin biosynthetic process"/>
    <property type="evidence" value="ECO:0007669"/>
    <property type="project" value="UniProtKB-KW"/>
</dbReference>
<dbReference type="EC" id="2.7.1.156" evidence="8"/>
<organism evidence="19 20">
    <name type="scientific">Actinoplanes cyaneus</name>
    <dbReference type="NCBI Taxonomy" id="52696"/>
    <lineage>
        <taxon>Bacteria</taxon>
        <taxon>Bacillati</taxon>
        <taxon>Actinomycetota</taxon>
        <taxon>Actinomycetes</taxon>
        <taxon>Micromonosporales</taxon>
        <taxon>Micromonosporaceae</taxon>
        <taxon>Actinoplanes</taxon>
    </lineage>
</organism>
<dbReference type="GO" id="GO:0008820">
    <property type="term" value="F:cobinamide phosphate guanylyltransferase activity"/>
    <property type="evidence" value="ECO:0007669"/>
    <property type="project" value="UniProtKB-EC"/>
</dbReference>
<dbReference type="Pfam" id="PF02283">
    <property type="entry name" value="CobU"/>
    <property type="match status" value="1"/>
</dbReference>
<proteinExistence type="inferred from homology"/>
<comment type="catalytic activity">
    <reaction evidence="2">
        <text>adenosylcob(III)inamide phosphate + GTP + H(+) = adenosylcob(III)inamide-GDP + diphosphate</text>
        <dbReference type="Rhea" id="RHEA:22712"/>
        <dbReference type="ChEBI" id="CHEBI:15378"/>
        <dbReference type="ChEBI" id="CHEBI:33019"/>
        <dbReference type="ChEBI" id="CHEBI:37565"/>
        <dbReference type="ChEBI" id="CHEBI:58502"/>
        <dbReference type="ChEBI" id="CHEBI:60487"/>
        <dbReference type="EC" id="2.7.7.62"/>
    </reaction>
</comment>
<name>A0A919IF10_9ACTN</name>
<evidence type="ECO:0000256" key="13">
    <source>
        <dbReference type="ARBA" id="ARBA00022777"/>
    </source>
</evidence>
<feature type="compositionally biased region" description="Low complexity" evidence="18">
    <location>
        <begin position="668"/>
        <end position="677"/>
    </location>
</feature>
<evidence type="ECO:0000256" key="11">
    <source>
        <dbReference type="ARBA" id="ARBA00022679"/>
    </source>
</evidence>
<keyword evidence="12" id="KW-0547">Nucleotide-binding</keyword>
<evidence type="ECO:0000313" key="19">
    <source>
        <dbReference type="EMBL" id="GID63182.1"/>
    </source>
</evidence>
<dbReference type="EMBL" id="BOMH01000007">
    <property type="protein sequence ID" value="GID63182.1"/>
    <property type="molecule type" value="Genomic_DNA"/>
</dbReference>
<comment type="catalytic activity">
    <reaction evidence="3">
        <text>adenosylcob(III)inamide + GTP = adenosylcob(III)inamide phosphate + GDP + H(+)</text>
        <dbReference type="Rhea" id="RHEA:15765"/>
        <dbReference type="ChEBI" id="CHEBI:2480"/>
        <dbReference type="ChEBI" id="CHEBI:15378"/>
        <dbReference type="ChEBI" id="CHEBI:37565"/>
        <dbReference type="ChEBI" id="CHEBI:58189"/>
        <dbReference type="ChEBI" id="CHEBI:58502"/>
        <dbReference type="EC" id="2.7.1.156"/>
    </reaction>
</comment>
<evidence type="ECO:0000313" key="20">
    <source>
        <dbReference type="Proteomes" id="UP000619479"/>
    </source>
</evidence>
<dbReference type="AlphaFoldDB" id="A0A919IF10"/>
<keyword evidence="13" id="KW-0418">Kinase</keyword>
<feature type="compositionally biased region" description="Low complexity" evidence="18">
    <location>
        <begin position="204"/>
        <end position="214"/>
    </location>
</feature>
<evidence type="ECO:0000256" key="12">
    <source>
        <dbReference type="ARBA" id="ARBA00022741"/>
    </source>
</evidence>
<evidence type="ECO:0000256" key="15">
    <source>
        <dbReference type="ARBA" id="ARBA00023134"/>
    </source>
</evidence>
<keyword evidence="11" id="KW-0808">Transferase</keyword>
<dbReference type="SUPFAM" id="SSF52540">
    <property type="entry name" value="P-loop containing nucleoside triphosphate hydrolases"/>
    <property type="match status" value="1"/>
</dbReference>
<comment type="function">
    <text evidence="4">Catalyzes ATP-dependent phosphorylation of adenosylcobinamide and addition of GMP to adenosylcobinamide phosphate.</text>
</comment>
<feature type="compositionally biased region" description="Acidic residues" evidence="18">
    <location>
        <begin position="633"/>
        <end position="659"/>
    </location>
</feature>
<feature type="region of interest" description="Disordered" evidence="18">
    <location>
        <begin position="54"/>
        <end position="74"/>
    </location>
</feature>
<feature type="region of interest" description="Disordered" evidence="18">
    <location>
        <begin position="629"/>
        <end position="712"/>
    </location>
</feature>
<accession>A0A919IF10</accession>
<evidence type="ECO:0000256" key="4">
    <source>
        <dbReference type="ARBA" id="ARBA00003889"/>
    </source>
</evidence>
<dbReference type="PANTHER" id="PTHR34848">
    <property type="match status" value="1"/>
</dbReference>
<dbReference type="Gene3D" id="3.40.50.300">
    <property type="entry name" value="P-loop containing nucleotide triphosphate hydrolases"/>
    <property type="match status" value="1"/>
</dbReference>
<dbReference type="GO" id="GO:0005525">
    <property type="term" value="F:GTP binding"/>
    <property type="evidence" value="ECO:0007669"/>
    <property type="project" value="UniProtKB-KW"/>
</dbReference>
<evidence type="ECO:0000256" key="18">
    <source>
        <dbReference type="SAM" id="MobiDB-lite"/>
    </source>
</evidence>
<dbReference type="InterPro" id="IPR027417">
    <property type="entry name" value="P-loop_NTPase"/>
</dbReference>
<evidence type="ECO:0000256" key="3">
    <source>
        <dbReference type="ARBA" id="ARBA00001522"/>
    </source>
</evidence>
<dbReference type="GO" id="GO:0043752">
    <property type="term" value="F:adenosylcobinamide kinase activity"/>
    <property type="evidence" value="ECO:0007669"/>
    <property type="project" value="UniProtKB-EC"/>
</dbReference>